<dbReference type="Gene3D" id="3.40.50.10990">
    <property type="entry name" value="GTP cyclohydrolase II"/>
    <property type="match status" value="1"/>
</dbReference>
<organism evidence="12 13">
    <name type="scientific">Acuticoccus mangrovi</name>
    <dbReference type="NCBI Taxonomy" id="2796142"/>
    <lineage>
        <taxon>Bacteria</taxon>
        <taxon>Pseudomonadati</taxon>
        <taxon>Pseudomonadota</taxon>
        <taxon>Alphaproteobacteria</taxon>
        <taxon>Hyphomicrobiales</taxon>
        <taxon>Amorphaceae</taxon>
        <taxon>Acuticoccus</taxon>
    </lineage>
</organism>
<comment type="caution">
    <text evidence="12">The sequence shown here is derived from an EMBL/GenBank/DDBJ whole genome shotgun (WGS) entry which is preliminary data.</text>
</comment>
<evidence type="ECO:0000256" key="8">
    <source>
        <dbReference type="ARBA" id="ARBA00022833"/>
    </source>
</evidence>
<keyword evidence="6" id="KW-0547">Nucleotide-binding</keyword>
<name>A0A934IP92_9HYPH</name>
<dbReference type="GO" id="GO:0046872">
    <property type="term" value="F:metal ion binding"/>
    <property type="evidence" value="ECO:0007669"/>
    <property type="project" value="UniProtKB-KW"/>
</dbReference>
<comment type="catalytic activity">
    <reaction evidence="10">
        <text>GTP + 4 H2O = 2,5-diamino-6-hydroxy-4-(5-phosphoribosylamino)-pyrimidine + formate + 2 phosphate + 3 H(+)</text>
        <dbReference type="Rhea" id="RHEA:23704"/>
        <dbReference type="ChEBI" id="CHEBI:15377"/>
        <dbReference type="ChEBI" id="CHEBI:15378"/>
        <dbReference type="ChEBI" id="CHEBI:15740"/>
        <dbReference type="ChEBI" id="CHEBI:37565"/>
        <dbReference type="ChEBI" id="CHEBI:43474"/>
        <dbReference type="ChEBI" id="CHEBI:58614"/>
        <dbReference type="EC" id="3.5.4.25"/>
    </reaction>
</comment>
<comment type="pathway">
    <text evidence="2">Cofactor biosynthesis; riboflavin biosynthesis; 5-amino-6-(D-ribitylamino)uracil from GTP: step 1/4.</text>
</comment>
<evidence type="ECO:0000256" key="3">
    <source>
        <dbReference type="ARBA" id="ARBA00012762"/>
    </source>
</evidence>
<dbReference type="InterPro" id="IPR000926">
    <property type="entry name" value="RibA"/>
</dbReference>
<dbReference type="Proteomes" id="UP000609531">
    <property type="component" value="Unassembled WGS sequence"/>
</dbReference>
<dbReference type="GO" id="GO:0009231">
    <property type="term" value="P:riboflavin biosynthetic process"/>
    <property type="evidence" value="ECO:0007669"/>
    <property type="project" value="UniProtKB-KW"/>
</dbReference>
<dbReference type="GO" id="GO:0008686">
    <property type="term" value="F:3,4-dihydroxy-2-butanone-4-phosphate synthase activity"/>
    <property type="evidence" value="ECO:0007669"/>
    <property type="project" value="TreeGrafter"/>
</dbReference>
<keyword evidence="7" id="KW-0378">Hydrolase</keyword>
<keyword evidence="8" id="KW-0862">Zinc</keyword>
<dbReference type="PANTHER" id="PTHR21327:SF18">
    <property type="entry name" value="3,4-DIHYDROXY-2-BUTANONE 4-PHOSPHATE SYNTHASE"/>
    <property type="match status" value="1"/>
</dbReference>
<keyword evidence="13" id="KW-1185">Reference proteome</keyword>
<accession>A0A934IP92</accession>
<proteinExistence type="predicted"/>
<evidence type="ECO:0000256" key="2">
    <source>
        <dbReference type="ARBA" id="ARBA00004853"/>
    </source>
</evidence>
<evidence type="ECO:0000256" key="5">
    <source>
        <dbReference type="ARBA" id="ARBA00022723"/>
    </source>
</evidence>
<keyword evidence="5" id="KW-0479">Metal-binding</keyword>
<evidence type="ECO:0000256" key="4">
    <source>
        <dbReference type="ARBA" id="ARBA00022619"/>
    </source>
</evidence>
<sequence length="353" mass="36122">MDTGSPPTRTHMLSGLRPDLSVTDPAFIAAHRLVGEVGAGRPVILRDGDKAVLASPLDGGPILSSDLAVSGPRAGYLGLAETPTILTAPALDAALLMRLASASDIDLGSIAVREGGAVAHAATELAKLAERLPAMTLGSVADAPADSLAADVREVLSFRRRLAETVTPVATAEVPLAAGATANVTAFRNAVGGCISAVAVGKLSQGSLVRVHSSCVTGDIFGSLKCDCGAQLRLALERIAADGGVLLYTAQEGRGIGLVNKLRAYSLQDRGLDTVDANIALGYHDDERDYAAAAVVLGHLGLSDVRLLTNNPTKAAALQACGITVTPVPLIGPVTPQNANYLATKRSRSGHRL</sequence>
<feature type="domain" description="GTP cyclohydrolase II" evidence="11">
    <location>
        <begin position="170"/>
        <end position="326"/>
    </location>
</feature>
<dbReference type="PANTHER" id="PTHR21327">
    <property type="entry name" value="GTP CYCLOHYDROLASE II-RELATED"/>
    <property type="match status" value="1"/>
</dbReference>
<evidence type="ECO:0000256" key="1">
    <source>
        <dbReference type="ARBA" id="ARBA00001947"/>
    </source>
</evidence>
<comment type="cofactor">
    <cofactor evidence="1">
        <name>Zn(2+)</name>
        <dbReference type="ChEBI" id="CHEBI:29105"/>
    </cofactor>
</comment>
<dbReference type="GO" id="GO:0005525">
    <property type="term" value="F:GTP binding"/>
    <property type="evidence" value="ECO:0007669"/>
    <property type="project" value="UniProtKB-KW"/>
</dbReference>
<dbReference type="AlphaFoldDB" id="A0A934IP92"/>
<dbReference type="CDD" id="cd00641">
    <property type="entry name" value="GTP_cyclohydro2"/>
    <property type="match status" value="1"/>
</dbReference>
<gene>
    <name evidence="12" type="ORF">JCR33_05205</name>
</gene>
<dbReference type="InterPro" id="IPR036144">
    <property type="entry name" value="RibA-like_sf"/>
</dbReference>
<evidence type="ECO:0000256" key="6">
    <source>
        <dbReference type="ARBA" id="ARBA00022741"/>
    </source>
</evidence>
<keyword evidence="4" id="KW-0686">Riboflavin biosynthesis</keyword>
<reference evidence="12" key="1">
    <citation type="submission" date="2020-12" db="EMBL/GenBank/DDBJ databases">
        <title>Bacterial taxonomy.</title>
        <authorList>
            <person name="Pan X."/>
        </authorList>
    </citation>
    <scope>NUCLEOTIDE SEQUENCE</scope>
    <source>
        <strain evidence="12">B2012</strain>
    </source>
</reference>
<protein>
    <recommendedName>
        <fullName evidence="3">GTP cyclohydrolase II</fullName>
        <ecNumber evidence="3">3.5.4.25</ecNumber>
    </recommendedName>
</protein>
<evidence type="ECO:0000259" key="11">
    <source>
        <dbReference type="Pfam" id="PF00925"/>
    </source>
</evidence>
<dbReference type="GO" id="GO:0005829">
    <property type="term" value="C:cytosol"/>
    <property type="evidence" value="ECO:0007669"/>
    <property type="project" value="TreeGrafter"/>
</dbReference>
<evidence type="ECO:0000256" key="7">
    <source>
        <dbReference type="ARBA" id="ARBA00022801"/>
    </source>
</evidence>
<dbReference type="SUPFAM" id="SSF142695">
    <property type="entry name" value="RibA-like"/>
    <property type="match status" value="1"/>
</dbReference>
<dbReference type="InterPro" id="IPR032677">
    <property type="entry name" value="GTP_cyclohydro_II"/>
</dbReference>
<evidence type="ECO:0000256" key="9">
    <source>
        <dbReference type="ARBA" id="ARBA00023134"/>
    </source>
</evidence>
<dbReference type="EC" id="3.5.4.25" evidence="3"/>
<dbReference type="NCBIfam" id="NF001591">
    <property type="entry name" value="PRK00393.1"/>
    <property type="match status" value="1"/>
</dbReference>
<evidence type="ECO:0000256" key="10">
    <source>
        <dbReference type="ARBA" id="ARBA00049295"/>
    </source>
</evidence>
<dbReference type="GO" id="GO:0003935">
    <property type="term" value="F:GTP cyclohydrolase II activity"/>
    <property type="evidence" value="ECO:0007669"/>
    <property type="project" value="UniProtKB-EC"/>
</dbReference>
<dbReference type="EMBL" id="JAEKJA010000003">
    <property type="protein sequence ID" value="MBJ3775074.1"/>
    <property type="molecule type" value="Genomic_DNA"/>
</dbReference>
<dbReference type="Pfam" id="PF00925">
    <property type="entry name" value="GTP_cyclohydro2"/>
    <property type="match status" value="1"/>
</dbReference>
<evidence type="ECO:0000313" key="13">
    <source>
        <dbReference type="Proteomes" id="UP000609531"/>
    </source>
</evidence>
<evidence type="ECO:0000313" key="12">
    <source>
        <dbReference type="EMBL" id="MBJ3775074.1"/>
    </source>
</evidence>
<keyword evidence="9" id="KW-0342">GTP-binding</keyword>